<feature type="non-terminal residue" evidence="1">
    <location>
        <position position="1"/>
    </location>
</feature>
<proteinExistence type="predicted"/>
<dbReference type="OrthoDB" id="2345088at2759"/>
<dbReference type="AlphaFoldDB" id="A0A9N9JQ55"/>
<sequence length="544" mass="62865">EKISSYFQDTPSLLWSYDHFLEVMRPLIIKEICSAELSSIWRKRWLKMLKALKEKEDDEALCKLLTLLSNQLRRGVVPLLLQESRLRRGAVPLGVAEPWDDSYGGAVPPWIPSKQTVSTTKFWKKVTQEKNQLNAEEKLRHRRSVFKVNSQVDALDVLEAARTQQTVLLTSELGTVQEQEQNTSEVIQANENDPGTSEPSVLLLLREKRKRDGDEEVLMDILGNDLECSDPMSIICLEHIRNHPNVDVVDLRMKSKFFKQLSIETAEDYHHDMEAETDTLIPDNVHNFLVNFFSQELSEVEWLNKIDDLQCPNNDDKLLVAMTRIIRRTLPQFVKAFSLGAFNPLLDITTIERPHLNAYVHPCLEATLWNVARINYEFGEIPSRNHVKRECADGVGYITGADKFQLVYVEGSKPMAREDKEVADAEKISKNLKKIFSKIVIETIKNRRRLPEDLAVFGGQSFRLRIHLFYLNYCGKYCLHEVDNSNLPRDFSEMADFVCFYESIIKWALLIDKMVIGFKNARYEKRPSRLSYASLKDQHVIPHL</sequence>
<evidence type="ECO:0000313" key="2">
    <source>
        <dbReference type="Proteomes" id="UP000789405"/>
    </source>
</evidence>
<keyword evidence="2" id="KW-1185">Reference proteome</keyword>
<protein>
    <submittedName>
        <fullName evidence="1">23195_t:CDS:1</fullName>
    </submittedName>
</protein>
<dbReference type="Proteomes" id="UP000789405">
    <property type="component" value="Unassembled WGS sequence"/>
</dbReference>
<dbReference type="EMBL" id="CAJVPY010027280">
    <property type="protein sequence ID" value="CAG8790968.1"/>
    <property type="molecule type" value="Genomic_DNA"/>
</dbReference>
<reference evidence="1" key="1">
    <citation type="submission" date="2021-06" db="EMBL/GenBank/DDBJ databases">
        <authorList>
            <person name="Kallberg Y."/>
            <person name="Tangrot J."/>
            <person name="Rosling A."/>
        </authorList>
    </citation>
    <scope>NUCLEOTIDE SEQUENCE</scope>
    <source>
        <strain evidence="1">MA453B</strain>
    </source>
</reference>
<organism evidence="1 2">
    <name type="scientific">Dentiscutata erythropus</name>
    <dbReference type="NCBI Taxonomy" id="1348616"/>
    <lineage>
        <taxon>Eukaryota</taxon>
        <taxon>Fungi</taxon>
        <taxon>Fungi incertae sedis</taxon>
        <taxon>Mucoromycota</taxon>
        <taxon>Glomeromycotina</taxon>
        <taxon>Glomeromycetes</taxon>
        <taxon>Diversisporales</taxon>
        <taxon>Gigasporaceae</taxon>
        <taxon>Dentiscutata</taxon>
    </lineage>
</organism>
<feature type="non-terminal residue" evidence="1">
    <location>
        <position position="544"/>
    </location>
</feature>
<comment type="caution">
    <text evidence="1">The sequence shown here is derived from an EMBL/GenBank/DDBJ whole genome shotgun (WGS) entry which is preliminary data.</text>
</comment>
<gene>
    <name evidence="1" type="ORF">DERYTH_LOCUS21426</name>
</gene>
<evidence type="ECO:0000313" key="1">
    <source>
        <dbReference type="EMBL" id="CAG8790968.1"/>
    </source>
</evidence>
<accession>A0A9N9JQ55</accession>
<name>A0A9N9JQ55_9GLOM</name>